<evidence type="ECO:0000313" key="4">
    <source>
        <dbReference type="Proteomes" id="UP000243515"/>
    </source>
</evidence>
<sequence>MATINTTTLVTPTLCTADFSLIPIDSKSTSYSQQIADVQRLIQKSGLKFMMHSTGTTLGMSTVLRSYYPGCFCFTIGVSLLQRWRANYEWCKLMYIIIPYTEGPWDQVAQVIGWAHSLIHQQGIARIQTDIRISTRTDKVQSMEGNVAAVERILAATI</sequence>
<protein>
    <recommendedName>
        <fullName evidence="2">Thiamine-binding protein domain-containing protein</fullName>
    </recommendedName>
</protein>
<evidence type="ECO:0000256" key="1">
    <source>
        <dbReference type="ARBA" id="ARBA00010272"/>
    </source>
</evidence>
<dbReference type="Gene3D" id="3.30.70.930">
    <property type="match status" value="1"/>
</dbReference>
<dbReference type="Proteomes" id="UP000243515">
    <property type="component" value="Unassembled WGS sequence"/>
</dbReference>
<accession>A0A232M1K3</accession>
<dbReference type="SUPFAM" id="SSF89957">
    <property type="entry name" value="MTH1187/YkoF-like"/>
    <property type="match status" value="2"/>
</dbReference>
<feature type="domain" description="Thiamine-binding protein" evidence="2">
    <location>
        <begin position="102"/>
        <end position="151"/>
    </location>
</feature>
<dbReference type="InterPro" id="IPR002767">
    <property type="entry name" value="Thiamine_BP"/>
</dbReference>
<dbReference type="EMBL" id="NPHW01003069">
    <property type="protein sequence ID" value="OXV10194.1"/>
    <property type="molecule type" value="Genomic_DNA"/>
</dbReference>
<evidence type="ECO:0000259" key="2">
    <source>
        <dbReference type="Pfam" id="PF01910"/>
    </source>
</evidence>
<comment type="caution">
    <text evidence="3">The sequence shown here is derived from an EMBL/GenBank/DDBJ whole genome shotgun (WGS) entry which is preliminary data.</text>
</comment>
<dbReference type="OrthoDB" id="5587367at2759"/>
<dbReference type="InterPro" id="IPR051614">
    <property type="entry name" value="UPF0045_domain"/>
</dbReference>
<reference evidence="3 4" key="1">
    <citation type="journal article" date="2015" name="Environ. Microbiol.">
        <title>Metagenome sequence of Elaphomyces granulatus from sporocarp tissue reveals Ascomycota ectomycorrhizal fingerprints of genome expansion and a Proteobacteria-rich microbiome.</title>
        <authorList>
            <person name="Quandt C.A."/>
            <person name="Kohler A."/>
            <person name="Hesse C.N."/>
            <person name="Sharpton T.J."/>
            <person name="Martin F."/>
            <person name="Spatafora J.W."/>
        </authorList>
    </citation>
    <scope>NUCLEOTIDE SEQUENCE [LARGE SCALE GENOMIC DNA]</scope>
    <source>
        <strain evidence="3 4">OSC145934</strain>
    </source>
</reference>
<proteinExistence type="inferred from homology"/>
<dbReference type="AlphaFoldDB" id="A0A232M1K3"/>
<dbReference type="PANTHER" id="PTHR33777:SF1">
    <property type="entry name" value="UPF0045 PROTEIN ECM15"/>
    <property type="match status" value="1"/>
</dbReference>
<dbReference type="GO" id="GO:0005829">
    <property type="term" value="C:cytosol"/>
    <property type="evidence" value="ECO:0007669"/>
    <property type="project" value="TreeGrafter"/>
</dbReference>
<gene>
    <name evidence="3" type="ORF">Egran_02045</name>
</gene>
<evidence type="ECO:0000313" key="3">
    <source>
        <dbReference type="EMBL" id="OXV10194.1"/>
    </source>
</evidence>
<dbReference type="InterPro" id="IPR029756">
    <property type="entry name" value="MTH1187/YkoF-like"/>
</dbReference>
<comment type="similarity">
    <text evidence="1">Belongs to the UPF0045 family.</text>
</comment>
<keyword evidence="4" id="KW-1185">Reference proteome</keyword>
<dbReference type="Pfam" id="PF01910">
    <property type="entry name" value="Thiamine_BP"/>
    <property type="match status" value="2"/>
</dbReference>
<organism evidence="3 4">
    <name type="scientific">Elaphomyces granulatus</name>
    <dbReference type="NCBI Taxonomy" id="519963"/>
    <lineage>
        <taxon>Eukaryota</taxon>
        <taxon>Fungi</taxon>
        <taxon>Dikarya</taxon>
        <taxon>Ascomycota</taxon>
        <taxon>Pezizomycotina</taxon>
        <taxon>Eurotiomycetes</taxon>
        <taxon>Eurotiomycetidae</taxon>
        <taxon>Eurotiales</taxon>
        <taxon>Elaphomycetaceae</taxon>
        <taxon>Elaphomyces</taxon>
    </lineage>
</organism>
<name>A0A232M1K3_9EURO</name>
<dbReference type="PANTHER" id="PTHR33777">
    <property type="entry name" value="UPF0045 PROTEIN ECM15"/>
    <property type="match status" value="1"/>
</dbReference>
<feature type="domain" description="Thiamine-binding protein" evidence="2">
    <location>
        <begin position="17"/>
        <end position="58"/>
    </location>
</feature>